<evidence type="ECO:0008006" key="3">
    <source>
        <dbReference type="Google" id="ProtNLM"/>
    </source>
</evidence>
<evidence type="ECO:0000313" key="2">
    <source>
        <dbReference type="Proteomes" id="UP000316095"/>
    </source>
</evidence>
<comment type="caution">
    <text evidence="1">The sequence shown here is derived from an EMBL/GenBank/DDBJ whole genome shotgun (WGS) entry which is preliminary data.</text>
</comment>
<dbReference type="EMBL" id="SJPG01000001">
    <property type="protein sequence ID" value="TWT61381.1"/>
    <property type="molecule type" value="Genomic_DNA"/>
</dbReference>
<proteinExistence type="predicted"/>
<evidence type="ECO:0000313" key="1">
    <source>
        <dbReference type="EMBL" id="TWT61381.1"/>
    </source>
</evidence>
<name>A0A5C5XG57_9PLAN</name>
<dbReference type="Proteomes" id="UP000316095">
    <property type="component" value="Unassembled WGS sequence"/>
</dbReference>
<keyword evidence="2" id="KW-1185">Reference proteome</keyword>
<protein>
    <recommendedName>
        <fullName evidence="3">Sigma 54 modulation protein / S30EA ribosomal protein</fullName>
    </recommendedName>
</protein>
<sequence>MKIDCVIDCDLPGLVRESAEQRAQTRLGRFEEVIEDVKIAFKDHNGPKKGVDTECIVEVHLHDHPDVIIHETSDKVGKALYQGLIRAARAVARTVDVKQNRRKYQEGRQAKLEVAEV</sequence>
<dbReference type="AlphaFoldDB" id="A0A5C5XG57"/>
<dbReference type="OrthoDB" id="121633at2"/>
<dbReference type="RefSeq" id="WP_146503381.1">
    <property type="nucleotide sequence ID" value="NZ_SJPG01000001.1"/>
</dbReference>
<accession>A0A5C5XG57</accession>
<reference evidence="1 2" key="1">
    <citation type="submission" date="2019-02" db="EMBL/GenBank/DDBJ databases">
        <title>Deep-cultivation of Planctomycetes and their phenomic and genomic characterization uncovers novel biology.</title>
        <authorList>
            <person name="Wiegand S."/>
            <person name="Jogler M."/>
            <person name="Boedeker C."/>
            <person name="Pinto D."/>
            <person name="Vollmers J."/>
            <person name="Rivas-Marin E."/>
            <person name="Kohn T."/>
            <person name="Peeters S.H."/>
            <person name="Heuer A."/>
            <person name="Rast P."/>
            <person name="Oberbeckmann S."/>
            <person name="Bunk B."/>
            <person name="Jeske O."/>
            <person name="Meyerdierks A."/>
            <person name="Storesund J.E."/>
            <person name="Kallscheuer N."/>
            <person name="Luecker S."/>
            <person name="Lage O.M."/>
            <person name="Pohl T."/>
            <person name="Merkel B.J."/>
            <person name="Hornburger P."/>
            <person name="Mueller R.-W."/>
            <person name="Bruemmer F."/>
            <person name="Labrenz M."/>
            <person name="Spormann A.M."/>
            <person name="Op Den Camp H."/>
            <person name="Overmann J."/>
            <person name="Amann R."/>
            <person name="Jetten M.S.M."/>
            <person name="Mascher T."/>
            <person name="Medema M.H."/>
            <person name="Devos D.P."/>
            <person name="Kaster A.-K."/>
            <person name="Ovreas L."/>
            <person name="Rohde M."/>
            <person name="Galperin M.Y."/>
            <person name="Jogler C."/>
        </authorList>
    </citation>
    <scope>NUCLEOTIDE SEQUENCE [LARGE SCALE GENOMIC DNA]</scope>
    <source>
        <strain evidence="1 2">Pan54</strain>
    </source>
</reference>
<organism evidence="1 2">
    <name type="scientific">Rubinisphaera italica</name>
    <dbReference type="NCBI Taxonomy" id="2527969"/>
    <lineage>
        <taxon>Bacteria</taxon>
        <taxon>Pseudomonadati</taxon>
        <taxon>Planctomycetota</taxon>
        <taxon>Planctomycetia</taxon>
        <taxon>Planctomycetales</taxon>
        <taxon>Planctomycetaceae</taxon>
        <taxon>Rubinisphaera</taxon>
    </lineage>
</organism>
<gene>
    <name evidence="1" type="ORF">Pan54_21170</name>
</gene>